<feature type="domain" description="Protein kinase" evidence="10">
    <location>
        <begin position="415"/>
        <end position="746"/>
    </location>
</feature>
<dbReference type="SUPFAM" id="SSF56112">
    <property type="entry name" value="Protein kinase-like (PK-like)"/>
    <property type="match status" value="1"/>
</dbReference>
<dbReference type="PANTHER" id="PTHR11042:SF190">
    <property type="entry name" value="MITOSIS INHIBITOR PROTEIN KINASE MIK1"/>
    <property type="match status" value="1"/>
</dbReference>
<evidence type="ECO:0000256" key="4">
    <source>
        <dbReference type="ARBA" id="ARBA00022771"/>
    </source>
</evidence>
<evidence type="ECO:0000256" key="6">
    <source>
        <dbReference type="ARBA" id="ARBA00022833"/>
    </source>
</evidence>
<dbReference type="PROSITE" id="PS50011">
    <property type="entry name" value="PROTEIN_KINASE_DOM"/>
    <property type="match status" value="1"/>
</dbReference>
<evidence type="ECO:0000256" key="8">
    <source>
        <dbReference type="PROSITE-ProRule" id="PRU00723"/>
    </source>
</evidence>
<dbReference type="InterPro" id="IPR011009">
    <property type="entry name" value="Kinase-like_dom_sf"/>
</dbReference>
<evidence type="ECO:0000256" key="2">
    <source>
        <dbReference type="ARBA" id="ARBA00022723"/>
    </source>
</evidence>
<keyword evidence="3" id="KW-0547">Nucleotide-binding</keyword>
<dbReference type="Gene3D" id="4.10.1000.10">
    <property type="entry name" value="Zinc finger, CCCH-type"/>
    <property type="match status" value="1"/>
</dbReference>
<feature type="domain" description="C3H1-type" evidence="11">
    <location>
        <begin position="178"/>
        <end position="205"/>
    </location>
</feature>
<evidence type="ECO:0000259" key="10">
    <source>
        <dbReference type="PROSITE" id="PS50011"/>
    </source>
</evidence>
<dbReference type="InterPro" id="IPR000571">
    <property type="entry name" value="Znf_CCCH"/>
</dbReference>
<keyword evidence="2 8" id="KW-0479">Metal-binding</keyword>
<dbReference type="EMBL" id="JAZHXI010000024">
    <property type="protein sequence ID" value="KAL2059999.1"/>
    <property type="molecule type" value="Genomic_DNA"/>
</dbReference>
<dbReference type="Gene3D" id="1.10.510.10">
    <property type="entry name" value="Transferase(Phosphotransferase) domain 1"/>
    <property type="match status" value="1"/>
</dbReference>
<reference evidence="12 13" key="1">
    <citation type="journal article" date="2024" name="Commun. Biol.">
        <title>Comparative genomic analysis of thermophilic fungi reveals convergent evolutionary adaptations and gene losses.</title>
        <authorList>
            <person name="Steindorff A.S."/>
            <person name="Aguilar-Pontes M.V."/>
            <person name="Robinson A.J."/>
            <person name="Andreopoulos B."/>
            <person name="LaButti K."/>
            <person name="Kuo A."/>
            <person name="Mondo S."/>
            <person name="Riley R."/>
            <person name="Otillar R."/>
            <person name="Haridas S."/>
            <person name="Lipzen A."/>
            <person name="Grimwood J."/>
            <person name="Schmutz J."/>
            <person name="Clum A."/>
            <person name="Reid I.D."/>
            <person name="Moisan M.C."/>
            <person name="Butler G."/>
            <person name="Nguyen T.T.M."/>
            <person name="Dewar K."/>
            <person name="Conant G."/>
            <person name="Drula E."/>
            <person name="Henrissat B."/>
            <person name="Hansel C."/>
            <person name="Singer S."/>
            <person name="Hutchinson M.I."/>
            <person name="de Vries R.P."/>
            <person name="Natvig D.O."/>
            <person name="Powell A.J."/>
            <person name="Tsang A."/>
            <person name="Grigoriev I.V."/>
        </authorList>
    </citation>
    <scope>NUCLEOTIDE SEQUENCE [LARGE SCALE GENOMIC DNA]</scope>
    <source>
        <strain evidence="12 13">CBS 494.80</strain>
    </source>
</reference>
<name>A0ABR4BQK0_9HELO</name>
<dbReference type="Pfam" id="PF00069">
    <property type="entry name" value="Pkinase"/>
    <property type="match status" value="1"/>
</dbReference>
<dbReference type="Proteomes" id="UP001595075">
    <property type="component" value="Unassembled WGS sequence"/>
</dbReference>
<dbReference type="SMART" id="SM00220">
    <property type="entry name" value="S_TKc"/>
    <property type="match status" value="1"/>
</dbReference>
<accession>A0ABR4BQK0</accession>
<keyword evidence="13" id="KW-1185">Reference proteome</keyword>
<dbReference type="Gene3D" id="3.30.200.20">
    <property type="entry name" value="Phosphorylase Kinase, domain 1"/>
    <property type="match status" value="1"/>
</dbReference>
<keyword evidence="1" id="KW-0808">Transferase</keyword>
<evidence type="ECO:0000313" key="13">
    <source>
        <dbReference type="Proteomes" id="UP001595075"/>
    </source>
</evidence>
<dbReference type="SMART" id="SM00356">
    <property type="entry name" value="ZnF_C3H1"/>
    <property type="match status" value="1"/>
</dbReference>
<keyword evidence="5" id="KW-0418">Kinase</keyword>
<dbReference type="InterPro" id="IPR036855">
    <property type="entry name" value="Znf_CCCH_sf"/>
</dbReference>
<evidence type="ECO:0000256" key="7">
    <source>
        <dbReference type="ARBA" id="ARBA00022840"/>
    </source>
</evidence>
<protein>
    <recommendedName>
        <fullName evidence="14">Kinase-like protein</fullName>
    </recommendedName>
</protein>
<feature type="region of interest" description="Disordered" evidence="9">
    <location>
        <begin position="1"/>
        <end position="22"/>
    </location>
</feature>
<evidence type="ECO:0000256" key="5">
    <source>
        <dbReference type="ARBA" id="ARBA00022777"/>
    </source>
</evidence>
<evidence type="ECO:0000259" key="11">
    <source>
        <dbReference type="PROSITE" id="PS50103"/>
    </source>
</evidence>
<dbReference type="InterPro" id="IPR000719">
    <property type="entry name" value="Prot_kinase_dom"/>
</dbReference>
<comment type="caution">
    <text evidence="12">The sequence shown here is derived from an EMBL/GenBank/DDBJ whole genome shotgun (WGS) entry which is preliminary data.</text>
</comment>
<feature type="zinc finger region" description="C3H1-type" evidence="8">
    <location>
        <begin position="178"/>
        <end position="205"/>
    </location>
</feature>
<evidence type="ECO:0000256" key="1">
    <source>
        <dbReference type="ARBA" id="ARBA00022679"/>
    </source>
</evidence>
<keyword evidence="7" id="KW-0067">ATP-binding</keyword>
<dbReference type="PANTHER" id="PTHR11042">
    <property type="entry name" value="EUKARYOTIC TRANSLATION INITIATION FACTOR 2-ALPHA KINASE EIF2-ALPHA KINASE -RELATED"/>
    <property type="match status" value="1"/>
</dbReference>
<keyword evidence="4 8" id="KW-0863">Zinc-finger</keyword>
<dbReference type="InterPro" id="IPR050339">
    <property type="entry name" value="CC_SR_Kinase"/>
</dbReference>
<sequence>MASEGPPLAKPQPPESTQDEDDEDLKTLLLYGNIAIDDSDGEWVLSKILAIFEPYSDPVAAWLSRKHFVAQLNIEELAMLKISRREKSPEITDLMVEKMVLLWLQSESTDHTKLKKAKVELARVIHHLDRPLWRGGGYWNDGEPLSLAELKDGHASPRFEEFLSSSYNSTHYRLTEISGSDILCKLYLRGACTQGSACPFSHDVQRARQNICKFPRGATCGPIINCPNLHILRGHPMSTQGVHNARFALDKEEKATSTIRPMTERYIEEPNSRDIEPITQLREIVIPSKPFEPRSQPNRIFSRPGQSLASYHSAQSSLRENSLVATNFSSGFYSGSSRRTPRSFQQSPAYYSAKSSLATNADRTIMEAVNNPLSGYLKAVHEKGLVLPLDQELNWSGKENGGQHVEYAKGENLPFEVIGPIGASLTAQVDKVRCRRILLARKTMICGRRMTVEEALVEVEHLHNLRHPHIIQLVGSYLQGKKFSVLLYPVADCDLSVFLDEVHDLVQETTDLKTRGATTKEPLPPAISSMWSFFGCLADAMRYIHSTARKHLDIKPGNILVRKHPQATYGYRVYIADFGISRSFKSLDHSQTETHIRRTPKYCAPEVWYQDVHGRAADIFSLGCVFMEMLTVLCGCKCDVEDFAEFRAKHSDSSGAYHETLHRVDQWSIHLRRELEGYYMYDNFFRTFETSGSLVPKVRGMDATFLMLEREPEKRRLPIFNRGEPGEDGCHTCGDGLESYEYAEEV</sequence>
<dbReference type="PROSITE" id="PS50103">
    <property type="entry name" value="ZF_C3H1"/>
    <property type="match status" value="1"/>
</dbReference>
<keyword evidence="6 8" id="KW-0862">Zinc</keyword>
<evidence type="ECO:0008006" key="14">
    <source>
        <dbReference type="Google" id="ProtNLM"/>
    </source>
</evidence>
<organism evidence="12 13">
    <name type="scientific">Oculimacula yallundae</name>
    <dbReference type="NCBI Taxonomy" id="86028"/>
    <lineage>
        <taxon>Eukaryota</taxon>
        <taxon>Fungi</taxon>
        <taxon>Dikarya</taxon>
        <taxon>Ascomycota</taxon>
        <taxon>Pezizomycotina</taxon>
        <taxon>Leotiomycetes</taxon>
        <taxon>Helotiales</taxon>
        <taxon>Ploettnerulaceae</taxon>
        <taxon>Oculimacula</taxon>
    </lineage>
</organism>
<gene>
    <name evidence="12" type="ORF">VTL71DRAFT_9821</name>
</gene>
<evidence type="ECO:0000313" key="12">
    <source>
        <dbReference type="EMBL" id="KAL2059999.1"/>
    </source>
</evidence>
<evidence type="ECO:0000256" key="3">
    <source>
        <dbReference type="ARBA" id="ARBA00022741"/>
    </source>
</evidence>
<dbReference type="SUPFAM" id="SSF90229">
    <property type="entry name" value="CCCH zinc finger"/>
    <property type="match status" value="1"/>
</dbReference>
<proteinExistence type="predicted"/>
<dbReference type="CDD" id="cd00180">
    <property type="entry name" value="PKc"/>
    <property type="match status" value="1"/>
</dbReference>
<evidence type="ECO:0000256" key="9">
    <source>
        <dbReference type="SAM" id="MobiDB-lite"/>
    </source>
</evidence>